<evidence type="ECO:0000259" key="5">
    <source>
        <dbReference type="Pfam" id="PF01814"/>
    </source>
</evidence>
<evidence type="ECO:0000256" key="1">
    <source>
        <dbReference type="ARBA" id="ARBA00004496"/>
    </source>
</evidence>
<dbReference type="PANTHER" id="PTHR36438">
    <property type="entry name" value="IRON-SULFUR CLUSTER REPAIR PROTEIN YTFE"/>
    <property type="match status" value="1"/>
</dbReference>
<protein>
    <submittedName>
        <fullName evidence="6">Regulator of cell morphogenesis and NO signaling</fullName>
    </submittedName>
</protein>
<dbReference type="eggNOG" id="COG2846">
    <property type="taxonomic scope" value="Bacteria"/>
</dbReference>
<dbReference type="NCBIfam" id="TIGR03652">
    <property type="entry name" value="FeS_repair_RIC"/>
    <property type="match status" value="1"/>
</dbReference>
<feature type="domain" description="Hemerythrin-like" evidence="5">
    <location>
        <begin position="79"/>
        <end position="213"/>
    </location>
</feature>
<accession>K6YK72</accession>
<evidence type="ECO:0000313" key="7">
    <source>
        <dbReference type="Proteomes" id="UP000006263"/>
    </source>
</evidence>
<keyword evidence="4" id="KW-0408">Iron</keyword>
<organism evidence="6 7">
    <name type="scientific">Paraglaciecola mesophila KMM 241</name>
    <dbReference type="NCBI Taxonomy" id="1128912"/>
    <lineage>
        <taxon>Bacteria</taxon>
        <taxon>Pseudomonadati</taxon>
        <taxon>Pseudomonadota</taxon>
        <taxon>Gammaproteobacteria</taxon>
        <taxon>Alteromonadales</taxon>
        <taxon>Alteromonadaceae</taxon>
        <taxon>Paraglaciecola</taxon>
    </lineage>
</organism>
<reference evidence="6 7" key="1">
    <citation type="journal article" date="2017" name="Antonie Van Leeuwenhoek">
        <title>Rhizobium rhizosphaerae sp. nov., a novel species isolated from rice rhizosphere.</title>
        <authorList>
            <person name="Zhao J.J."/>
            <person name="Zhang J."/>
            <person name="Zhang R.J."/>
            <person name="Zhang C.W."/>
            <person name="Yin H.Q."/>
            <person name="Zhang X.X."/>
        </authorList>
    </citation>
    <scope>NUCLEOTIDE SEQUENCE [LARGE SCALE GENOMIC DNA]</scope>
    <source>
        <strain evidence="6 7">KMM 241</strain>
    </source>
</reference>
<evidence type="ECO:0000256" key="4">
    <source>
        <dbReference type="ARBA" id="ARBA00023004"/>
    </source>
</evidence>
<evidence type="ECO:0000256" key="3">
    <source>
        <dbReference type="ARBA" id="ARBA00022723"/>
    </source>
</evidence>
<dbReference type="Gene3D" id="1.20.120.520">
    <property type="entry name" value="nmb1532 protein domain like"/>
    <property type="match status" value="1"/>
</dbReference>
<keyword evidence="3" id="KW-0479">Metal-binding</keyword>
<dbReference type="GO" id="GO:0046872">
    <property type="term" value="F:metal ion binding"/>
    <property type="evidence" value="ECO:0007669"/>
    <property type="project" value="UniProtKB-KW"/>
</dbReference>
<dbReference type="EMBL" id="BAEP01000043">
    <property type="protein sequence ID" value="GAC24381.1"/>
    <property type="molecule type" value="Genomic_DNA"/>
</dbReference>
<gene>
    <name evidence="6" type="primary">ytfE</name>
    <name evidence="6" type="ORF">GMES_2085</name>
</gene>
<dbReference type="Pfam" id="PF04405">
    <property type="entry name" value="ScdA_N"/>
    <property type="match status" value="1"/>
</dbReference>
<dbReference type="OrthoDB" id="9797132at2"/>
<evidence type="ECO:0000313" key="6">
    <source>
        <dbReference type="EMBL" id="GAC24381.1"/>
    </source>
</evidence>
<dbReference type="InterPro" id="IPR012312">
    <property type="entry name" value="Hemerythrin-like"/>
</dbReference>
<comment type="caution">
    <text evidence="6">The sequence shown here is derived from an EMBL/GenBank/DDBJ whole genome shotgun (WGS) entry which is preliminary data.</text>
</comment>
<keyword evidence="2" id="KW-0963">Cytoplasm</keyword>
<evidence type="ECO:0000256" key="2">
    <source>
        <dbReference type="ARBA" id="ARBA00022490"/>
    </source>
</evidence>
<dbReference type="Pfam" id="PF01814">
    <property type="entry name" value="Hemerythrin"/>
    <property type="match status" value="1"/>
</dbReference>
<comment type="subcellular location">
    <subcellularLocation>
        <location evidence="1">Cytoplasm</location>
    </subcellularLocation>
</comment>
<dbReference type="AlphaFoldDB" id="K6YK72"/>
<dbReference type="RefSeq" id="WP_006992532.1">
    <property type="nucleotide sequence ID" value="NZ_BAEP01000043.1"/>
</dbReference>
<dbReference type="PANTHER" id="PTHR36438:SF1">
    <property type="entry name" value="IRON-SULFUR CLUSTER REPAIR PROTEIN YTFE"/>
    <property type="match status" value="1"/>
</dbReference>
<dbReference type="NCBIfam" id="NF008221">
    <property type="entry name" value="PRK10992.1"/>
    <property type="match status" value="1"/>
</dbReference>
<dbReference type="Proteomes" id="UP000006263">
    <property type="component" value="Unassembled WGS sequence"/>
</dbReference>
<proteinExistence type="predicted"/>
<name>K6YK72_9ALTE</name>
<dbReference type="InterPro" id="IPR019903">
    <property type="entry name" value="RIC_family"/>
</dbReference>
<dbReference type="GO" id="GO:0005737">
    <property type="term" value="C:cytoplasm"/>
    <property type="evidence" value="ECO:0007669"/>
    <property type="project" value="UniProtKB-SubCell"/>
</dbReference>
<sequence length="227" mass="25654">MSLLEQSLGNIATSVAGATAVFHRYKLDFCCGGNLTLREAIAKRQLPEEELLAALAELQKPAEDFIDWRKAPTTELIEHIYLNFHQRHRMQLPELIRLARRVEQVHELDPNCPVGLTEHLNNMFQELESHMMKEEQILFPMLANGIYPAGPISQMEEEHLEHGDALEVLDQLTHNLTLPEDACNTWTALYAGLKALKEDLMLHILLENQILFAKPAHADGNCCGGCQ</sequence>